<evidence type="ECO:0000313" key="2">
    <source>
        <dbReference type="EnsemblProtists" id="HpaP812227"/>
    </source>
</evidence>
<dbReference type="InParanoid" id="M4C048"/>
<dbReference type="EMBL" id="JH598071">
    <property type="status" value="NOT_ANNOTATED_CDS"/>
    <property type="molecule type" value="Genomic_DNA"/>
</dbReference>
<protein>
    <recommendedName>
        <fullName evidence="4">RxLR effector candidate protein</fullName>
    </recommendedName>
</protein>
<proteinExistence type="predicted"/>
<name>M4C048_HYAAE</name>
<sequence length="82" mass="8689">MVTTWPSSASLSLLPVSVSQCLTPWKATSRRSIPCTCLGVPTSTYGAVDSMWPTSASHSPLNGCVNIRHLAERGNATIISTQ</sequence>
<reference evidence="3" key="1">
    <citation type="journal article" date="2010" name="Science">
        <title>Signatures of adaptation to obligate biotrophy in the Hyaloperonospora arabidopsidis genome.</title>
        <authorList>
            <person name="Baxter L."/>
            <person name="Tripathy S."/>
            <person name="Ishaque N."/>
            <person name="Boot N."/>
            <person name="Cabral A."/>
            <person name="Kemen E."/>
            <person name="Thines M."/>
            <person name="Ah-Fong A."/>
            <person name="Anderson R."/>
            <person name="Badejoko W."/>
            <person name="Bittner-Eddy P."/>
            <person name="Boore J.L."/>
            <person name="Chibucos M.C."/>
            <person name="Coates M."/>
            <person name="Dehal P."/>
            <person name="Delehaunty K."/>
            <person name="Dong S."/>
            <person name="Downton P."/>
            <person name="Dumas B."/>
            <person name="Fabro G."/>
            <person name="Fronick C."/>
            <person name="Fuerstenberg S.I."/>
            <person name="Fulton L."/>
            <person name="Gaulin E."/>
            <person name="Govers F."/>
            <person name="Hughes L."/>
            <person name="Humphray S."/>
            <person name="Jiang R.H."/>
            <person name="Judelson H."/>
            <person name="Kamoun S."/>
            <person name="Kyung K."/>
            <person name="Meijer H."/>
            <person name="Minx P."/>
            <person name="Morris P."/>
            <person name="Nelson J."/>
            <person name="Phuntumart V."/>
            <person name="Qutob D."/>
            <person name="Rehmany A."/>
            <person name="Rougon-Cardoso A."/>
            <person name="Ryden P."/>
            <person name="Torto-Alalibo T."/>
            <person name="Studholme D."/>
            <person name="Wang Y."/>
            <person name="Win J."/>
            <person name="Wood J."/>
            <person name="Clifton S.W."/>
            <person name="Rogers J."/>
            <person name="Van den Ackerveken G."/>
            <person name="Jones J.D."/>
            <person name="McDowell J.M."/>
            <person name="Beynon J."/>
            <person name="Tyler B.M."/>
        </authorList>
    </citation>
    <scope>NUCLEOTIDE SEQUENCE [LARGE SCALE GENOMIC DNA]</scope>
    <source>
        <strain evidence="3">Emoy2</strain>
    </source>
</reference>
<dbReference type="EnsemblProtists" id="HpaT812227">
    <property type="protein sequence ID" value="HpaP812227"/>
    <property type="gene ID" value="HpaG812227"/>
</dbReference>
<accession>M4C048</accession>
<reference evidence="2" key="2">
    <citation type="submission" date="2015-06" db="UniProtKB">
        <authorList>
            <consortium name="EnsemblProtists"/>
        </authorList>
    </citation>
    <scope>IDENTIFICATION</scope>
    <source>
        <strain evidence="2">Emoy2</strain>
    </source>
</reference>
<organism evidence="2 3">
    <name type="scientific">Hyaloperonospora arabidopsidis (strain Emoy2)</name>
    <name type="common">Downy mildew agent</name>
    <name type="synonym">Peronospora arabidopsidis</name>
    <dbReference type="NCBI Taxonomy" id="559515"/>
    <lineage>
        <taxon>Eukaryota</taxon>
        <taxon>Sar</taxon>
        <taxon>Stramenopiles</taxon>
        <taxon>Oomycota</taxon>
        <taxon>Peronosporomycetes</taxon>
        <taxon>Peronosporales</taxon>
        <taxon>Peronosporaceae</taxon>
        <taxon>Hyaloperonospora</taxon>
    </lineage>
</organism>
<feature type="signal peptide" evidence="1">
    <location>
        <begin position="1"/>
        <end position="21"/>
    </location>
</feature>
<dbReference type="Proteomes" id="UP000011713">
    <property type="component" value="Unassembled WGS sequence"/>
</dbReference>
<dbReference type="HOGENOM" id="CLU_2563296_0_0_1"/>
<evidence type="ECO:0000313" key="3">
    <source>
        <dbReference type="Proteomes" id="UP000011713"/>
    </source>
</evidence>
<keyword evidence="3" id="KW-1185">Reference proteome</keyword>
<keyword evidence="1" id="KW-0732">Signal</keyword>
<evidence type="ECO:0000256" key="1">
    <source>
        <dbReference type="SAM" id="SignalP"/>
    </source>
</evidence>
<dbReference type="AlphaFoldDB" id="M4C048"/>
<dbReference type="VEuPathDB" id="FungiDB:HpaG812227"/>
<feature type="chain" id="PRO_5004049531" description="RxLR effector candidate protein" evidence="1">
    <location>
        <begin position="22"/>
        <end position="82"/>
    </location>
</feature>
<evidence type="ECO:0008006" key="4">
    <source>
        <dbReference type="Google" id="ProtNLM"/>
    </source>
</evidence>